<dbReference type="RefSeq" id="WP_229677571.1">
    <property type="nucleotide sequence ID" value="NZ_BMIT01000005.1"/>
</dbReference>
<evidence type="ECO:0000313" key="2">
    <source>
        <dbReference type="Proteomes" id="UP000638462"/>
    </source>
</evidence>
<reference evidence="2" key="1">
    <citation type="journal article" date="2019" name="Int. J. Syst. Evol. Microbiol.">
        <title>The Global Catalogue of Microorganisms (GCM) 10K type strain sequencing project: providing services to taxonomists for standard genome sequencing and annotation.</title>
        <authorList>
            <consortium name="The Broad Institute Genomics Platform"/>
            <consortium name="The Broad Institute Genome Sequencing Center for Infectious Disease"/>
            <person name="Wu L."/>
            <person name="Ma J."/>
        </authorList>
    </citation>
    <scope>NUCLEOTIDE SEQUENCE [LARGE SCALE GENOMIC DNA]</scope>
    <source>
        <strain evidence="2">CGMCC 1.15394</strain>
    </source>
</reference>
<gene>
    <name evidence="1" type="ORF">GCM10008027_15190</name>
</gene>
<organism evidence="1 2">
    <name type="scientific">Pseudoalteromonas gelatinilytica</name>
    <dbReference type="NCBI Taxonomy" id="1703256"/>
    <lineage>
        <taxon>Bacteria</taxon>
        <taxon>Pseudomonadati</taxon>
        <taxon>Pseudomonadota</taxon>
        <taxon>Gammaproteobacteria</taxon>
        <taxon>Alteromonadales</taxon>
        <taxon>Pseudoalteromonadaceae</taxon>
        <taxon>Pseudoalteromonas</taxon>
    </lineage>
</organism>
<comment type="caution">
    <text evidence="1">The sequence shown here is derived from an EMBL/GenBank/DDBJ whole genome shotgun (WGS) entry which is preliminary data.</text>
</comment>
<evidence type="ECO:0000313" key="1">
    <source>
        <dbReference type="EMBL" id="GGE91310.1"/>
    </source>
</evidence>
<accession>A0ABQ1TDH5</accession>
<dbReference type="EMBL" id="BMIT01000005">
    <property type="protein sequence ID" value="GGE91310.1"/>
    <property type="molecule type" value="Genomic_DNA"/>
</dbReference>
<protein>
    <submittedName>
        <fullName evidence="1">Uncharacterized protein</fullName>
    </submittedName>
</protein>
<keyword evidence="2" id="KW-1185">Reference proteome</keyword>
<proteinExistence type="predicted"/>
<dbReference type="Proteomes" id="UP000638462">
    <property type="component" value="Unassembled WGS sequence"/>
</dbReference>
<sequence>MTVVWRKNNLPTGDLQLLSQGHSSGVLRLTQAGYTVNGSSIDQTEYFRNFVFSQLAWRSIDGKEMASAQFNLRIEGQELGIFNLEISHKPSWESGQNNYTTGLHWGTATKHIQRNDLVGKSLTLSKISGDHFIIDIT</sequence>
<name>A0ABQ1TDH5_9GAMM</name>